<feature type="signal peptide" evidence="3">
    <location>
        <begin position="1"/>
        <end position="21"/>
    </location>
</feature>
<keyword evidence="6" id="KW-1185">Reference proteome</keyword>
<dbReference type="PANTHER" id="PTHR30069:SF29">
    <property type="entry name" value="HEMOGLOBIN AND HEMOGLOBIN-HAPTOGLOBIN-BINDING PROTEIN 1-RELATED"/>
    <property type="match status" value="1"/>
</dbReference>
<dbReference type="Pfam" id="PF07715">
    <property type="entry name" value="Plug"/>
    <property type="match status" value="1"/>
</dbReference>
<evidence type="ECO:0000256" key="1">
    <source>
        <dbReference type="ARBA" id="ARBA00022729"/>
    </source>
</evidence>
<dbReference type="Pfam" id="PF13715">
    <property type="entry name" value="CarbopepD_reg_2"/>
    <property type="match status" value="1"/>
</dbReference>
<evidence type="ECO:0000256" key="2">
    <source>
        <dbReference type="PROSITE-ProRule" id="PRU01360"/>
    </source>
</evidence>
<dbReference type="RefSeq" id="WP_376885201.1">
    <property type="nucleotide sequence ID" value="NZ_JBHUHR010000022.1"/>
</dbReference>
<dbReference type="EMBL" id="JBHUHR010000022">
    <property type="protein sequence ID" value="MFD2034759.1"/>
    <property type="molecule type" value="Genomic_DNA"/>
</dbReference>
<name>A0ABW4VJF1_9BACT</name>
<evidence type="ECO:0000259" key="4">
    <source>
        <dbReference type="Pfam" id="PF07715"/>
    </source>
</evidence>
<dbReference type="Gene3D" id="2.60.40.1120">
    <property type="entry name" value="Carboxypeptidase-like, regulatory domain"/>
    <property type="match status" value="1"/>
</dbReference>
<gene>
    <name evidence="5" type="ORF">ACFSKL_08165</name>
</gene>
<reference evidence="6" key="1">
    <citation type="journal article" date="2019" name="Int. J. Syst. Evol. Microbiol.">
        <title>The Global Catalogue of Microorganisms (GCM) 10K type strain sequencing project: providing services to taxonomists for standard genome sequencing and annotation.</title>
        <authorList>
            <consortium name="The Broad Institute Genomics Platform"/>
            <consortium name="The Broad Institute Genome Sequencing Center for Infectious Disease"/>
            <person name="Wu L."/>
            <person name="Ma J."/>
        </authorList>
    </citation>
    <scope>NUCLEOTIDE SEQUENCE [LARGE SCALE GENOMIC DNA]</scope>
    <source>
        <strain evidence="6">CGMCC 1.15180</strain>
    </source>
</reference>
<dbReference type="InterPro" id="IPR039426">
    <property type="entry name" value="TonB-dep_rcpt-like"/>
</dbReference>
<protein>
    <submittedName>
        <fullName evidence="5">SusC/RagA family TonB-linked outer membrane protein</fullName>
    </submittedName>
</protein>
<keyword evidence="2" id="KW-0813">Transport</keyword>
<dbReference type="SUPFAM" id="SSF49464">
    <property type="entry name" value="Carboxypeptidase regulatory domain-like"/>
    <property type="match status" value="1"/>
</dbReference>
<evidence type="ECO:0000313" key="6">
    <source>
        <dbReference type="Proteomes" id="UP001597361"/>
    </source>
</evidence>
<evidence type="ECO:0000313" key="5">
    <source>
        <dbReference type="EMBL" id="MFD2034759.1"/>
    </source>
</evidence>
<dbReference type="InterPro" id="IPR023997">
    <property type="entry name" value="TonB-dep_OMP_SusC/RagA_CS"/>
</dbReference>
<sequence>MKRFTQLGVIMLFLINMHAFAQEQVITGVVLDEHGHSLPGATVVNKGTTKGTVTDIDGSFRLEVEKSAILVVSFVGYKPEEIIVGNQTVFNISLEPDISSLEEVIVIGYGEQNKATLTGAVEQVSSRVFEDRAVTNPALALQGQTPGLVVTRGSSRPGREGIKLEIRGATSVNGGSPLIVIDGVPAVNDEAFYNMNPDDIESISVLKDGAASIYGSRAANGVLLVTTKRGTAGEIKVNLTSNFRVNTIGIRPAVPGMRKYAEMNLEATDEDLAYAGTAWYWGWVDRETLVRMRDEGPGIYTTQYWGDIFLGEGNRFDDMYGASFSQQTNLSVSGGTERAQYRISAGFAENLGNLKPAYDGKEQYNLRFNHNYKISDRIRIETGMSYFRSRISGPSGGLGITSLAQDPPLFPAKNPFGQWYANFGIAGNRHSVANVIDGGRENAYADQLKLSMAATFDITDDLNFRATASLDKEFWDREIYKINVPTYTWFGERAPESVNTVSSFEKIKREISYGNYGGFLNYKKSLWNDHHITMMVGTTAELRKTDELQGYRQGFEDNGVFNLNVASPEFNVTNRGAASNWGFLSYLGRFNYNYKDKYLMELTGRRDGSSKFHPDYRWSNFGGASVGWVVTEESFMQDVGALDFLKFKASYGEMGGQVGIGNHDFASAVILGSTIFGRSASLQTTAGVEGLTSLTRTWERIGVANYGVEFRLLNHRLTGAFDYFTKKNDGMLIAVNYPAILGGAAPKTNSGVLKVKGWEAMLSWNSNVGDFQYNVSVNMSDARNELLSMEGVNIYNAGLNSTIQGYPLNSYFLYQTDGFFANEGEVTAYYEQFNNGGEIPNADNQAIRLRPGDTKKVDLDGNGIIRGPGTTVEGDGDVKFMGDAAPHYTYGINLGFQYRGFDFGTFFQGVVNQNVVRTDGMAYPFVTVGNNQTTAYQGKTWTEENPDAAYPRLTLNSARANWNWRNNDFMLQNNRYIRMKTLVIGYTFSKLNVGKYAVDRARVYFSGNDLFELTTVKDGWDPEFGSSSNSSYPFNRTYSLGLNITF</sequence>
<accession>A0ABW4VJF1</accession>
<dbReference type="Proteomes" id="UP001597361">
    <property type="component" value="Unassembled WGS sequence"/>
</dbReference>
<dbReference type="InterPro" id="IPR012910">
    <property type="entry name" value="Plug_dom"/>
</dbReference>
<feature type="domain" description="TonB-dependent receptor plug" evidence="4">
    <location>
        <begin position="115"/>
        <end position="222"/>
    </location>
</feature>
<keyword evidence="2" id="KW-0472">Membrane</keyword>
<evidence type="ECO:0000256" key="3">
    <source>
        <dbReference type="SAM" id="SignalP"/>
    </source>
</evidence>
<dbReference type="NCBIfam" id="TIGR04057">
    <property type="entry name" value="SusC_RagA_signa"/>
    <property type="match status" value="1"/>
</dbReference>
<comment type="similarity">
    <text evidence="2">Belongs to the TonB-dependent receptor family.</text>
</comment>
<dbReference type="Gene3D" id="2.170.130.10">
    <property type="entry name" value="TonB-dependent receptor, plug domain"/>
    <property type="match status" value="1"/>
</dbReference>
<organism evidence="5 6">
    <name type="scientific">Belliella marina</name>
    <dbReference type="NCBI Taxonomy" id="1644146"/>
    <lineage>
        <taxon>Bacteria</taxon>
        <taxon>Pseudomonadati</taxon>
        <taxon>Bacteroidota</taxon>
        <taxon>Cytophagia</taxon>
        <taxon>Cytophagales</taxon>
        <taxon>Cyclobacteriaceae</taxon>
        <taxon>Belliella</taxon>
    </lineage>
</organism>
<feature type="chain" id="PRO_5047502357" evidence="3">
    <location>
        <begin position="22"/>
        <end position="1046"/>
    </location>
</feature>
<keyword evidence="1 3" id="KW-0732">Signal</keyword>
<dbReference type="InterPro" id="IPR037066">
    <property type="entry name" value="Plug_dom_sf"/>
</dbReference>
<dbReference type="PROSITE" id="PS52016">
    <property type="entry name" value="TONB_DEPENDENT_REC_3"/>
    <property type="match status" value="1"/>
</dbReference>
<keyword evidence="2" id="KW-0998">Cell outer membrane</keyword>
<dbReference type="SUPFAM" id="SSF56935">
    <property type="entry name" value="Porins"/>
    <property type="match status" value="1"/>
</dbReference>
<dbReference type="InterPro" id="IPR008969">
    <property type="entry name" value="CarboxyPept-like_regulatory"/>
</dbReference>
<comment type="subcellular location">
    <subcellularLocation>
        <location evidence="2">Cell outer membrane</location>
        <topology evidence="2">Multi-pass membrane protein</topology>
    </subcellularLocation>
</comment>
<dbReference type="InterPro" id="IPR023996">
    <property type="entry name" value="TonB-dep_OMP_SusC/RagA"/>
</dbReference>
<dbReference type="PANTHER" id="PTHR30069">
    <property type="entry name" value="TONB-DEPENDENT OUTER MEMBRANE RECEPTOR"/>
    <property type="match status" value="1"/>
</dbReference>
<proteinExistence type="inferred from homology"/>
<comment type="caution">
    <text evidence="5">The sequence shown here is derived from an EMBL/GenBank/DDBJ whole genome shotgun (WGS) entry which is preliminary data.</text>
</comment>
<dbReference type="NCBIfam" id="TIGR04056">
    <property type="entry name" value="OMP_RagA_SusC"/>
    <property type="match status" value="1"/>
</dbReference>
<keyword evidence="2" id="KW-1134">Transmembrane beta strand</keyword>
<keyword evidence="2" id="KW-0812">Transmembrane</keyword>